<gene>
    <name evidence="1" type="ORF">KCG46_05715</name>
</gene>
<evidence type="ECO:0000313" key="2">
    <source>
        <dbReference type="Proteomes" id="UP001138681"/>
    </source>
</evidence>
<sequence>MMRETPRKPFTGRSMAAVMVGGFAIVIAVNFYMASLAVGGFHGVVVENSYVASQKYNDWLAQAEASKALGWEAKLSRDETGHVLVQTIGAPEGAIVRAEMRRPIGEHAFASLSFTALGDGLYRSGEPVDEDRWTARVSVEAGSDIWAEESEL</sequence>
<organism evidence="1 2">
    <name type="scientific">Erythrobacter crassostreae</name>
    <dbReference type="NCBI Taxonomy" id="2828328"/>
    <lineage>
        <taxon>Bacteria</taxon>
        <taxon>Pseudomonadati</taxon>
        <taxon>Pseudomonadota</taxon>
        <taxon>Alphaproteobacteria</taxon>
        <taxon>Sphingomonadales</taxon>
        <taxon>Erythrobacteraceae</taxon>
        <taxon>Erythrobacter/Porphyrobacter group</taxon>
        <taxon>Erythrobacter</taxon>
    </lineage>
</organism>
<accession>A0A9X1JM66</accession>
<proteinExistence type="predicted"/>
<reference evidence="1" key="1">
    <citation type="submission" date="2021-04" db="EMBL/GenBank/DDBJ databases">
        <authorList>
            <person name="Pira H."/>
            <person name="Risdian C."/>
            <person name="Wink J."/>
        </authorList>
    </citation>
    <scope>NUCLEOTIDE SEQUENCE</scope>
    <source>
        <strain evidence="1">WH158</strain>
    </source>
</reference>
<comment type="caution">
    <text evidence="1">The sequence shown here is derived from an EMBL/GenBank/DDBJ whole genome shotgun (WGS) entry which is preliminary data.</text>
</comment>
<evidence type="ECO:0000313" key="1">
    <source>
        <dbReference type="EMBL" id="MBV7259074.1"/>
    </source>
</evidence>
<protein>
    <submittedName>
        <fullName evidence="1">FixH family protein</fullName>
    </submittedName>
</protein>
<name>A0A9X1JM66_9SPHN</name>
<dbReference type="Pfam" id="PF05751">
    <property type="entry name" value="FixH"/>
    <property type="match status" value="1"/>
</dbReference>
<dbReference type="Proteomes" id="UP001138681">
    <property type="component" value="Unassembled WGS sequence"/>
</dbReference>
<dbReference type="AlphaFoldDB" id="A0A9X1JM66"/>
<keyword evidence="2" id="KW-1185">Reference proteome</keyword>
<dbReference type="InterPro" id="IPR008620">
    <property type="entry name" value="FixH"/>
</dbReference>
<dbReference type="EMBL" id="JAGSPC010000001">
    <property type="protein sequence ID" value="MBV7259074.1"/>
    <property type="molecule type" value="Genomic_DNA"/>
</dbReference>